<feature type="compositionally biased region" description="Basic and acidic residues" evidence="1">
    <location>
        <begin position="405"/>
        <end position="424"/>
    </location>
</feature>
<dbReference type="SMART" id="SM01127">
    <property type="entry name" value="DDHD"/>
    <property type="match status" value="1"/>
</dbReference>
<reference evidence="3" key="1">
    <citation type="submission" date="2020-01" db="EMBL/GenBank/DDBJ databases">
        <title>Genome Sequencing of Three Apophysomyces-Like Fungal Strains Confirms a Novel Fungal Genus in the Mucoromycota with divergent Burkholderia-like Endosymbiotic Bacteria.</title>
        <authorList>
            <person name="Stajich J.E."/>
            <person name="Macias A.M."/>
            <person name="Carter-House D."/>
            <person name="Lovett B."/>
            <person name="Kasson L.R."/>
            <person name="Berry K."/>
            <person name="Grigoriev I."/>
            <person name="Chang Y."/>
            <person name="Spatafora J."/>
            <person name="Kasson M.T."/>
        </authorList>
    </citation>
    <scope>NUCLEOTIDE SEQUENCE</scope>
    <source>
        <strain evidence="3">NRRL A-21654</strain>
    </source>
</reference>
<dbReference type="InterPro" id="IPR004177">
    <property type="entry name" value="DDHD_dom"/>
</dbReference>
<dbReference type="InterPro" id="IPR029058">
    <property type="entry name" value="AB_hydrolase_fold"/>
</dbReference>
<dbReference type="GO" id="GO:0004620">
    <property type="term" value="F:phospholipase activity"/>
    <property type="evidence" value="ECO:0007669"/>
    <property type="project" value="TreeGrafter"/>
</dbReference>
<sequence length="580" mass="66515">MFFESAHLTPSELISDEDVASTTSTLAEEENLDEVDHIVFVIHGIGQQTEEYGYFHEHLGSLQRTAREVLQARVPDHSVRIKLVPIEWHRHIHEQTDDTIDRITLKSMPTIRLVSNHYLSDVLYYFSKDRGQSIVNHVTETFNQAYRHLMTLHPTFHGKIAIFGYSLGGLITWDILSNQHQPTSAEEVAQRQKLEFQCPKLDFQPDYFFGIGSPLGALLTVRNQNPQYYHPHPGVIFENIFHPFDPLAYRFEPLINDDYTEEPAIVMERSVPLMSSLPGGRLLSLFSWKSNHGTTPTSKDCYFQEKDRRDSIQEASTTEEMLPASSCSRRSSTGSLLSSSVNAFLHYFSSRTDMDADKEDASVQAEEEEEEEEDEKSREAWQHGQQEDSSVESLTPDSIFDESEPEPKLSLSDHETFQDDPCERKLRRRSRTFGSPLDFAIEANSTPSQRRQHHIVQVLGIDAVRGDHFKSYFDKLDPTNPSDWMDVNNAAKSDEEADEVQVEAMMAPPTEPRNQYKLLPGDHRMDYVLQPESFMSMIANEYLVGIRAHFSYWTNKDLLWHIICRLENLPTNPAAVETSL</sequence>
<feature type="region of interest" description="Disordered" evidence="1">
    <location>
        <begin position="355"/>
        <end position="429"/>
    </location>
</feature>
<comment type="caution">
    <text evidence="3">The sequence shown here is derived from an EMBL/GenBank/DDBJ whole genome shotgun (WGS) entry which is preliminary data.</text>
</comment>
<protein>
    <recommendedName>
        <fullName evidence="2">DDHD domain-containing protein</fullName>
    </recommendedName>
</protein>
<dbReference type="AlphaFoldDB" id="A0A8H7ERP2"/>
<feature type="compositionally biased region" description="Acidic residues" evidence="1">
    <location>
        <begin position="365"/>
        <end position="374"/>
    </location>
</feature>
<gene>
    <name evidence="3" type="ORF">EC973_005067</name>
</gene>
<accession>A0A8H7ERP2</accession>
<dbReference type="PROSITE" id="PS51043">
    <property type="entry name" value="DDHD"/>
    <property type="match status" value="1"/>
</dbReference>
<evidence type="ECO:0000313" key="3">
    <source>
        <dbReference type="EMBL" id="KAF7729036.1"/>
    </source>
</evidence>
<dbReference type="EMBL" id="JABAYA010000029">
    <property type="protein sequence ID" value="KAF7729036.1"/>
    <property type="molecule type" value="Genomic_DNA"/>
</dbReference>
<dbReference type="SUPFAM" id="SSF53474">
    <property type="entry name" value="alpha/beta-Hydrolases"/>
    <property type="match status" value="1"/>
</dbReference>
<dbReference type="Proteomes" id="UP000605846">
    <property type="component" value="Unassembled WGS sequence"/>
</dbReference>
<dbReference type="Pfam" id="PF02862">
    <property type="entry name" value="DDHD"/>
    <property type="match status" value="1"/>
</dbReference>
<evidence type="ECO:0000259" key="2">
    <source>
        <dbReference type="PROSITE" id="PS51043"/>
    </source>
</evidence>
<feature type="compositionally biased region" description="Polar residues" evidence="1">
    <location>
        <begin position="383"/>
        <end position="396"/>
    </location>
</feature>
<name>A0A8H7ERP2_9FUNG</name>
<evidence type="ECO:0000313" key="4">
    <source>
        <dbReference type="Proteomes" id="UP000605846"/>
    </source>
</evidence>
<feature type="compositionally biased region" description="Basic and acidic residues" evidence="1">
    <location>
        <begin position="302"/>
        <end position="312"/>
    </location>
</feature>
<dbReference type="PANTHER" id="PTHR23509:SF10">
    <property type="entry name" value="LD21067P"/>
    <property type="match status" value="1"/>
</dbReference>
<dbReference type="InterPro" id="IPR058055">
    <property type="entry name" value="PA-PLA1"/>
</dbReference>
<dbReference type="GO" id="GO:0046872">
    <property type="term" value="F:metal ion binding"/>
    <property type="evidence" value="ECO:0007669"/>
    <property type="project" value="InterPro"/>
</dbReference>
<proteinExistence type="predicted"/>
<keyword evidence="4" id="KW-1185">Reference proteome</keyword>
<feature type="region of interest" description="Disordered" evidence="1">
    <location>
        <begin position="292"/>
        <end position="333"/>
    </location>
</feature>
<evidence type="ECO:0000256" key="1">
    <source>
        <dbReference type="SAM" id="MobiDB-lite"/>
    </source>
</evidence>
<organism evidence="3 4">
    <name type="scientific">Apophysomyces ossiformis</name>
    <dbReference type="NCBI Taxonomy" id="679940"/>
    <lineage>
        <taxon>Eukaryota</taxon>
        <taxon>Fungi</taxon>
        <taxon>Fungi incertae sedis</taxon>
        <taxon>Mucoromycota</taxon>
        <taxon>Mucoromycotina</taxon>
        <taxon>Mucoromycetes</taxon>
        <taxon>Mucorales</taxon>
        <taxon>Mucorineae</taxon>
        <taxon>Mucoraceae</taxon>
        <taxon>Apophysomyces</taxon>
    </lineage>
</organism>
<feature type="domain" description="DDHD" evidence="2">
    <location>
        <begin position="201"/>
        <end position="568"/>
    </location>
</feature>
<dbReference type="OrthoDB" id="431378at2759"/>
<dbReference type="PANTHER" id="PTHR23509">
    <property type="entry name" value="PA-PL1 PHOSPHOLIPASE FAMILY"/>
    <property type="match status" value="1"/>
</dbReference>
<dbReference type="GO" id="GO:0005737">
    <property type="term" value="C:cytoplasm"/>
    <property type="evidence" value="ECO:0007669"/>
    <property type="project" value="TreeGrafter"/>
</dbReference>